<dbReference type="InterPro" id="IPR036397">
    <property type="entry name" value="RNaseH_sf"/>
</dbReference>
<dbReference type="PANTHER" id="PTHR43880">
    <property type="entry name" value="ALCOHOL DEHYDROGENASE"/>
    <property type="match status" value="1"/>
</dbReference>
<comment type="cofactor">
    <cofactor evidence="1">
        <name>Zn(2+)</name>
        <dbReference type="ChEBI" id="CHEBI:29105"/>
    </cofactor>
</comment>
<dbReference type="SUPFAM" id="SSF51735">
    <property type="entry name" value="NAD(P)-binding Rossmann-fold domains"/>
    <property type="match status" value="1"/>
</dbReference>
<dbReference type="Proteomes" id="UP001235939">
    <property type="component" value="Chromosome 03"/>
</dbReference>
<dbReference type="Gene3D" id="3.40.50.720">
    <property type="entry name" value="NAD(P)-binding Rossmann-like Domain"/>
    <property type="match status" value="1"/>
</dbReference>
<evidence type="ECO:0000313" key="6">
    <source>
        <dbReference type="EMBL" id="UYV65512.1"/>
    </source>
</evidence>
<evidence type="ECO:0000256" key="1">
    <source>
        <dbReference type="ARBA" id="ARBA00001947"/>
    </source>
</evidence>
<proteinExistence type="predicted"/>
<dbReference type="Pfam" id="PF18701">
    <property type="entry name" value="DUF5641"/>
    <property type="match status" value="1"/>
</dbReference>
<evidence type="ECO:0000313" key="7">
    <source>
        <dbReference type="Proteomes" id="UP001235939"/>
    </source>
</evidence>
<dbReference type="InterPro" id="IPR011032">
    <property type="entry name" value="GroES-like_sf"/>
</dbReference>
<evidence type="ECO:0000256" key="3">
    <source>
        <dbReference type="ARBA" id="ARBA00022833"/>
    </source>
</evidence>
<keyword evidence="2" id="KW-0479">Metal-binding</keyword>
<dbReference type="SUPFAM" id="SSF50129">
    <property type="entry name" value="GroES-like"/>
    <property type="match status" value="1"/>
</dbReference>
<dbReference type="PANTHER" id="PTHR43880:SF12">
    <property type="entry name" value="ALCOHOL DEHYDROGENASE CLASS-3"/>
    <property type="match status" value="1"/>
</dbReference>
<gene>
    <name evidence="6" type="ORF">LAZ67_3004554</name>
</gene>
<sequence>MLRYCHNCRYNAERYQSHLTPAELRNAHRRTSNSMPAFQGRANKFDHFRINETHRQDLRKGSSDDYSGGSYADFARKCAPDAVHIETEVLDAESKRSVVCYVTRAVHLELFPDASTPTIMSAFKRVVVRRGHCTRLYSDQGTSFVGAARQLRSRFYLAQNQLKELAAVLANDGTKWKTISPNVDINTLVLIKEERMPPAGWLMGKVVETHPGKDGLVRVVSVRTSRAALESCHKGWGVSTIIGVAGAGQEISTRPFQLVTGRVWKGSAFGGWKSRTSVPDLVERYMAGKLMVDEFVSHTVGLDQINQAFDNLTDGKT</sequence>
<feature type="domain" description="DUF5641" evidence="5">
    <location>
        <begin position="173"/>
        <end position="229"/>
    </location>
</feature>
<dbReference type="SUPFAM" id="SSF53098">
    <property type="entry name" value="Ribonuclease H-like"/>
    <property type="match status" value="1"/>
</dbReference>
<evidence type="ECO:0000256" key="2">
    <source>
        <dbReference type="ARBA" id="ARBA00022723"/>
    </source>
</evidence>
<dbReference type="InterPro" id="IPR012337">
    <property type="entry name" value="RNaseH-like_sf"/>
</dbReference>
<accession>A0ABY6KAJ7</accession>
<dbReference type="InterPro" id="IPR036291">
    <property type="entry name" value="NAD(P)-bd_dom_sf"/>
</dbReference>
<evidence type="ECO:0000259" key="5">
    <source>
        <dbReference type="Pfam" id="PF18701"/>
    </source>
</evidence>
<keyword evidence="3" id="KW-0862">Zinc</keyword>
<evidence type="ECO:0000256" key="4">
    <source>
        <dbReference type="ARBA" id="ARBA00023027"/>
    </source>
</evidence>
<name>A0ABY6KAJ7_9ARAC</name>
<dbReference type="InterPro" id="IPR040676">
    <property type="entry name" value="DUF5641"/>
</dbReference>
<reference evidence="6 7" key="1">
    <citation type="submission" date="2022-01" db="EMBL/GenBank/DDBJ databases">
        <title>A chromosomal length assembly of Cordylochernes scorpioides.</title>
        <authorList>
            <person name="Zeh D."/>
            <person name="Zeh J."/>
        </authorList>
    </citation>
    <scope>NUCLEOTIDE SEQUENCE [LARGE SCALE GENOMIC DNA]</scope>
    <source>
        <strain evidence="6">IN4F17</strain>
        <tissue evidence="6">Whole Body</tissue>
    </source>
</reference>
<dbReference type="Gene3D" id="3.90.180.10">
    <property type="entry name" value="Medium-chain alcohol dehydrogenases, catalytic domain"/>
    <property type="match status" value="1"/>
</dbReference>
<organism evidence="6 7">
    <name type="scientific">Cordylochernes scorpioides</name>
    <dbReference type="NCBI Taxonomy" id="51811"/>
    <lineage>
        <taxon>Eukaryota</taxon>
        <taxon>Metazoa</taxon>
        <taxon>Ecdysozoa</taxon>
        <taxon>Arthropoda</taxon>
        <taxon>Chelicerata</taxon>
        <taxon>Arachnida</taxon>
        <taxon>Pseudoscorpiones</taxon>
        <taxon>Cheliferoidea</taxon>
        <taxon>Chernetidae</taxon>
        <taxon>Cordylochernes</taxon>
    </lineage>
</organism>
<keyword evidence="7" id="KW-1185">Reference proteome</keyword>
<dbReference type="Gene3D" id="3.30.420.10">
    <property type="entry name" value="Ribonuclease H-like superfamily/Ribonuclease H"/>
    <property type="match status" value="1"/>
</dbReference>
<dbReference type="EMBL" id="CP092865">
    <property type="protein sequence ID" value="UYV65512.1"/>
    <property type="molecule type" value="Genomic_DNA"/>
</dbReference>
<protein>
    <recommendedName>
        <fullName evidence="5">DUF5641 domain-containing protein</fullName>
    </recommendedName>
</protein>
<keyword evidence="4" id="KW-0520">NAD</keyword>